<dbReference type="AlphaFoldDB" id="A0A068WCG5"/>
<proteinExistence type="predicted"/>
<gene>
    <name evidence="1" type="ORF">EgrG_000775100</name>
</gene>
<reference evidence="3" key="3">
    <citation type="submission" date="2020-10" db="UniProtKB">
        <authorList>
            <consortium name="WormBaseParasite"/>
        </authorList>
    </citation>
    <scope>IDENTIFICATION</scope>
</reference>
<reference evidence="1 2" key="1">
    <citation type="journal article" date="2013" name="Nature">
        <title>The genomes of four tapeworm species reveal adaptations to parasitism.</title>
        <authorList>
            <person name="Tsai I.J."/>
            <person name="Zarowiecki M."/>
            <person name="Holroyd N."/>
            <person name="Garciarrubio A."/>
            <person name="Sanchez-Flores A."/>
            <person name="Brooks K.L."/>
            <person name="Tracey A."/>
            <person name="Bobes R.J."/>
            <person name="Fragoso G."/>
            <person name="Sciutto E."/>
            <person name="Aslett M."/>
            <person name="Beasley H."/>
            <person name="Bennett H.M."/>
            <person name="Cai J."/>
            <person name="Camicia F."/>
            <person name="Clark R."/>
            <person name="Cucher M."/>
            <person name="De Silva N."/>
            <person name="Day T.A."/>
            <person name="Deplazes P."/>
            <person name="Estrada K."/>
            <person name="Fernandez C."/>
            <person name="Holland P.W."/>
            <person name="Hou J."/>
            <person name="Hu S."/>
            <person name="Huckvale T."/>
            <person name="Hung S.S."/>
            <person name="Kamenetzky L."/>
            <person name="Keane J.A."/>
            <person name="Kiss F."/>
            <person name="Koziol U."/>
            <person name="Lambert O."/>
            <person name="Liu K."/>
            <person name="Luo X."/>
            <person name="Luo Y."/>
            <person name="Macchiaroli N."/>
            <person name="Nichol S."/>
            <person name="Paps J."/>
            <person name="Parkinson J."/>
            <person name="Pouchkina-Stantcheva N."/>
            <person name="Riddiford N."/>
            <person name="Rosenzvit M."/>
            <person name="Salinas G."/>
            <person name="Wasmuth J.D."/>
            <person name="Zamanian M."/>
            <person name="Zheng Y."/>
            <person name="Cai X."/>
            <person name="Soberon X."/>
            <person name="Olson P.D."/>
            <person name="Laclette J.P."/>
            <person name="Brehm K."/>
            <person name="Berriman M."/>
            <person name="Garciarrubio A."/>
            <person name="Bobes R.J."/>
            <person name="Fragoso G."/>
            <person name="Sanchez-Flores A."/>
            <person name="Estrada K."/>
            <person name="Cevallos M.A."/>
            <person name="Morett E."/>
            <person name="Gonzalez V."/>
            <person name="Portillo T."/>
            <person name="Ochoa-Leyva A."/>
            <person name="Jose M.V."/>
            <person name="Sciutto E."/>
            <person name="Landa A."/>
            <person name="Jimenez L."/>
            <person name="Valdes V."/>
            <person name="Carrero J.C."/>
            <person name="Larralde C."/>
            <person name="Morales-Montor J."/>
            <person name="Limon-Lason J."/>
            <person name="Soberon X."/>
            <person name="Laclette J.P."/>
        </authorList>
    </citation>
    <scope>NUCLEOTIDE SEQUENCE [LARGE SCALE GENOMIC DNA]</scope>
</reference>
<protein>
    <submittedName>
        <fullName evidence="1 3">Carnitine deficiency associated protein</fullName>
    </submittedName>
</protein>
<evidence type="ECO:0000313" key="3">
    <source>
        <dbReference type="WBParaSite" id="EgrG_000775100"/>
    </source>
</evidence>
<dbReference type="InterPro" id="IPR019265">
    <property type="entry name" value="RTRAF"/>
</dbReference>
<evidence type="ECO:0000313" key="1">
    <source>
        <dbReference type="EMBL" id="CDS15356.1"/>
    </source>
</evidence>
<organism evidence="1">
    <name type="scientific">Echinococcus granulosus</name>
    <name type="common">Hydatid tapeworm</name>
    <dbReference type="NCBI Taxonomy" id="6210"/>
    <lineage>
        <taxon>Eukaryota</taxon>
        <taxon>Metazoa</taxon>
        <taxon>Spiralia</taxon>
        <taxon>Lophotrochozoa</taxon>
        <taxon>Platyhelminthes</taxon>
        <taxon>Cestoda</taxon>
        <taxon>Eucestoda</taxon>
        <taxon>Cyclophyllidea</taxon>
        <taxon>Taeniidae</taxon>
        <taxon>Echinococcus</taxon>
        <taxon>Echinococcus granulosus group</taxon>
    </lineage>
</organism>
<dbReference type="Pfam" id="PF10036">
    <property type="entry name" value="RLL"/>
    <property type="match status" value="1"/>
</dbReference>
<evidence type="ECO:0000313" key="2">
    <source>
        <dbReference type="Proteomes" id="UP000492820"/>
    </source>
</evidence>
<sequence length="242" mass="27351">MSVLKVLRRKLEFLGYPSHDTFSVQSNVDVAKLLVWLEDRVICSLPISDRFRDVDSEIWPNYIDSYLKKLGCPYGLKEPRCMVDWLLNLGIETQTGDKDGNSGNKSRDTFPEGDVFANIDTDGPQFKEGVRKLAEVLNVPQHPDPKQTFRGVCVLIEKMLSKEALKRASEEHGEKVELLEIEDIFLGFDVDDPALRPAAVALRLLHVSELRNLQDLINFAIVKVQQLTADPKTDEKLGQVGF</sequence>
<dbReference type="OrthoDB" id="514167at2759"/>
<reference evidence="1" key="2">
    <citation type="submission" date="2014-06" db="EMBL/GenBank/DDBJ databases">
        <authorList>
            <person name="Aslett M."/>
        </authorList>
    </citation>
    <scope>NUCLEOTIDE SEQUENCE</scope>
</reference>
<dbReference type="WBParaSite" id="EgrG_000775100">
    <property type="protein sequence ID" value="EgrG_000775100"/>
    <property type="gene ID" value="EgrG_000775100"/>
</dbReference>
<dbReference type="Proteomes" id="UP000492820">
    <property type="component" value="Unassembled WGS sequence"/>
</dbReference>
<dbReference type="EMBL" id="LK028576">
    <property type="protein sequence ID" value="CDS15356.1"/>
    <property type="molecule type" value="Genomic_DNA"/>
</dbReference>
<name>A0A068WCG5_ECHGR</name>
<accession>A0A068WCG5</accession>
<dbReference type="PANTHER" id="PTHR15924">
    <property type="entry name" value="CLE"/>
    <property type="match status" value="1"/>
</dbReference>